<evidence type="ECO:0008006" key="3">
    <source>
        <dbReference type="Google" id="ProtNLM"/>
    </source>
</evidence>
<proteinExistence type="predicted"/>
<accession>A0ABX2S3W4</accession>
<evidence type="ECO:0000313" key="1">
    <source>
        <dbReference type="EMBL" id="NYH83981.1"/>
    </source>
</evidence>
<organism evidence="1 2">
    <name type="scientific">Actinopolymorpha cephalotaxi</name>
    <dbReference type="NCBI Taxonomy" id="504797"/>
    <lineage>
        <taxon>Bacteria</taxon>
        <taxon>Bacillati</taxon>
        <taxon>Actinomycetota</taxon>
        <taxon>Actinomycetes</taxon>
        <taxon>Propionibacteriales</taxon>
        <taxon>Actinopolymorphaceae</taxon>
        <taxon>Actinopolymorpha</taxon>
    </lineage>
</organism>
<dbReference type="EMBL" id="JACBZA010000001">
    <property type="protein sequence ID" value="NYH83981.1"/>
    <property type="molecule type" value="Genomic_DNA"/>
</dbReference>
<dbReference type="Proteomes" id="UP000533017">
    <property type="component" value="Unassembled WGS sequence"/>
</dbReference>
<keyword evidence="2" id="KW-1185">Reference proteome</keyword>
<reference evidence="1 2" key="1">
    <citation type="submission" date="2020-07" db="EMBL/GenBank/DDBJ databases">
        <title>Sequencing the genomes of 1000 actinobacteria strains.</title>
        <authorList>
            <person name="Klenk H.-P."/>
        </authorList>
    </citation>
    <scope>NUCLEOTIDE SEQUENCE [LARGE SCALE GENOMIC DNA]</scope>
    <source>
        <strain evidence="1 2">DSM 45117</strain>
    </source>
</reference>
<protein>
    <recommendedName>
        <fullName evidence="3">PD-(D/E)XK nuclease superfamily protein</fullName>
    </recommendedName>
</protein>
<evidence type="ECO:0000313" key="2">
    <source>
        <dbReference type="Proteomes" id="UP000533017"/>
    </source>
</evidence>
<gene>
    <name evidence="1" type="ORF">FHR37_002832</name>
</gene>
<sequence>MRKYDAPSWDVLSSRLAGISISPSGAAALEHAISQAERLLGPTWPRRQYEAKGWWPAEFNLLGCNSLVLPRFLALVMQLEAAAEEPTFKTVLQGLKRGVTSDGWRHTLLQLEVGRALREPETVIQYEPKITGSANRSDLIITHPGRRQFMVETTTLGRGDTDLEWEAYEHRIREVVTALEIRCNVQITLELVTHANQVETAEWLEAIALSARSGNATDARIVQSSVGTAQVLPPGYPSPQRTFTGARIARNGWHRFGRVLQAKVRQSAGPAPVWLRIDALDGLFQFTDWAKLEHAERVGELAAGVRDNLGDIRHLAGIVVSSGLAVALGSTDHTAENRTALTPDGYGIRRLVNAHTVRETIILALHDDAISERDWWAAAYSAEPDWLRRDLAERGFPQLETFYSRENDGQ</sequence>
<dbReference type="RefSeq" id="WP_139239276.1">
    <property type="nucleotide sequence ID" value="NZ_FOOI01000034.1"/>
</dbReference>
<name>A0ABX2S3W4_9ACTN</name>
<comment type="caution">
    <text evidence="1">The sequence shown here is derived from an EMBL/GenBank/DDBJ whole genome shotgun (WGS) entry which is preliminary data.</text>
</comment>